<reference evidence="1 2" key="1">
    <citation type="journal article" date="2016" name="Mol. Biol. Evol.">
        <title>Comparative Genomics of Early-Diverging Mushroom-Forming Fungi Provides Insights into the Origins of Lignocellulose Decay Capabilities.</title>
        <authorList>
            <person name="Nagy L.G."/>
            <person name="Riley R."/>
            <person name="Tritt A."/>
            <person name="Adam C."/>
            <person name="Daum C."/>
            <person name="Floudas D."/>
            <person name="Sun H."/>
            <person name="Yadav J.S."/>
            <person name="Pangilinan J."/>
            <person name="Larsson K.H."/>
            <person name="Matsuura K."/>
            <person name="Barry K."/>
            <person name="Labutti K."/>
            <person name="Kuo R."/>
            <person name="Ohm R.A."/>
            <person name="Bhattacharya S.S."/>
            <person name="Shirouzu T."/>
            <person name="Yoshinaga Y."/>
            <person name="Martin F.M."/>
            <person name="Grigoriev I.V."/>
            <person name="Hibbett D.S."/>
        </authorList>
    </citation>
    <scope>NUCLEOTIDE SEQUENCE [LARGE SCALE GENOMIC DNA]</scope>
    <source>
        <strain evidence="1 2">L-15889</strain>
    </source>
</reference>
<accession>A0A165RTQ3</accession>
<name>A0A165RTQ3_9APHY</name>
<proteinExistence type="predicted"/>
<evidence type="ECO:0000313" key="2">
    <source>
        <dbReference type="Proteomes" id="UP000076727"/>
    </source>
</evidence>
<gene>
    <name evidence="1" type="ORF">DAEQUDRAFT_764076</name>
</gene>
<dbReference type="EMBL" id="KV429047">
    <property type="protein sequence ID" value="KZT71145.1"/>
    <property type="molecule type" value="Genomic_DNA"/>
</dbReference>
<organism evidence="1 2">
    <name type="scientific">Daedalea quercina L-15889</name>
    <dbReference type="NCBI Taxonomy" id="1314783"/>
    <lineage>
        <taxon>Eukaryota</taxon>
        <taxon>Fungi</taxon>
        <taxon>Dikarya</taxon>
        <taxon>Basidiomycota</taxon>
        <taxon>Agaricomycotina</taxon>
        <taxon>Agaricomycetes</taxon>
        <taxon>Polyporales</taxon>
        <taxon>Fomitopsis</taxon>
    </lineage>
</organism>
<sequence length="154" mass="17601">MAVGYAIDHFLEKVGNGLKELRLLVFVLGYCPPLASSGLETIHLDIYISEDTQDLKLTLYTITYALSSIKSRHLRNIHLELWFTAIDEFTTFDVDPAVSDFLRANPLASVFSRDIFNGEQVPKIYLVIYPKRRKWSPIMDAAVHILPALFEPWC</sequence>
<dbReference type="Proteomes" id="UP000076727">
    <property type="component" value="Unassembled WGS sequence"/>
</dbReference>
<protein>
    <submittedName>
        <fullName evidence="1">Uncharacterized protein</fullName>
    </submittedName>
</protein>
<keyword evidence="2" id="KW-1185">Reference proteome</keyword>
<evidence type="ECO:0000313" key="1">
    <source>
        <dbReference type="EMBL" id="KZT71145.1"/>
    </source>
</evidence>
<dbReference type="AlphaFoldDB" id="A0A165RTQ3"/>